<evidence type="ECO:0000256" key="6">
    <source>
        <dbReference type="ARBA" id="ARBA00023277"/>
    </source>
</evidence>
<dbReference type="GO" id="GO:0009051">
    <property type="term" value="P:pentose-phosphate shunt, oxidative branch"/>
    <property type="evidence" value="ECO:0007669"/>
    <property type="project" value="TreeGrafter"/>
</dbReference>
<feature type="binding site" evidence="7">
    <location>
        <position position="191"/>
    </location>
    <ligand>
        <name>substrate</name>
    </ligand>
</feature>
<dbReference type="Proteomes" id="UP000316562">
    <property type="component" value="Unassembled WGS sequence"/>
</dbReference>
<evidence type="ECO:0000313" key="11">
    <source>
        <dbReference type="Proteomes" id="UP000316562"/>
    </source>
</evidence>
<evidence type="ECO:0000259" key="9">
    <source>
        <dbReference type="Pfam" id="PF02781"/>
    </source>
</evidence>
<evidence type="ECO:0000256" key="3">
    <source>
        <dbReference type="ARBA" id="ARBA00022526"/>
    </source>
</evidence>
<comment type="function">
    <text evidence="7">Catalyzes the oxidation of glucose 6-phosphate to 6-phosphogluconolactone.</text>
</comment>
<feature type="active site" description="Proton acceptor" evidence="7">
    <location>
        <position position="249"/>
    </location>
</feature>
<dbReference type="AlphaFoldDB" id="A0A519BIG9"/>
<protein>
    <recommendedName>
        <fullName evidence="7">Glucose-6-phosphate 1-dehydrogenase</fullName>
        <shortName evidence="7">G6PD</shortName>
        <ecNumber evidence="7">1.1.1.49</ecNumber>
    </recommendedName>
</protein>
<feature type="domain" description="Glucose-6-phosphate dehydrogenase NAD-binding" evidence="8">
    <location>
        <begin position="10"/>
        <end position="196"/>
    </location>
</feature>
<organism evidence="10 11">
    <name type="scientific">Acididesulfobacter guangdongensis</name>
    <dbReference type="NCBI Taxonomy" id="2597225"/>
    <lineage>
        <taxon>Bacteria</taxon>
        <taxon>Deltaproteobacteria</taxon>
        <taxon>Candidatus Acidulodesulfobacterales</taxon>
        <taxon>Candidatus Acididesulfobacter</taxon>
    </lineage>
</organism>
<dbReference type="Pfam" id="PF02781">
    <property type="entry name" value="G6PD_C"/>
    <property type="match status" value="1"/>
</dbReference>
<dbReference type="UniPathway" id="UPA00115">
    <property type="reaction ID" value="UER00408"/>
</dbReference>
<feature type="binding site" evidence="7">
    <location>
        <position position="187"/>
    </location>
    <ligand>
        <name>substrate</name>
    </ligand>
</feature>
<feature type="binding site" evidence="7">
    <location>
        <position position="157"/>
    </location>
    <ligand>
        <name>NADP(+)</name>
        <dbReference type="ChEBI" id="CHEBI:58349"/>
    </ligand>
</feature>
<dbReference type="EC" id="1.1.1.49" evidence="7"/>
<dbReference type="SUPFAM" id="SSF51735">
    <property type="entry name" value="NAD(P)-binding Rossmann-fold domains"/>
    <property type="match status" value="1"/>
</dbReference>
<dbReference type="NCBIfam" id="TIGR00871">
    <property type="entry name" value="zwf"/>
    <property type="match status" value="1"/>
</dbReference>
<dbReference type="GO" id="GO:0005829">
    <property type="term" value="C:cytosol"/>
    <property type="evidence" value="ECO:0007669"/>
    <property type="project" value="TreeGrafter"/>
</dbReference>
<evidence type="ECO:0000256" key="2">
    <source>
        <dbReference type="ARBA" id="ARBA00009975"/>
    </source>
</evidence>
<evidence type="ECO:0000259" key="8">
    <source>
        <dbReference type="Pfam" id="PF00479"/>
    </source>
</evidence>
<dbReference type="Gene3D" id="3.30.360.10">
    <property type="entry name" value="Dihydrodipicolinate Reductase, domain 2"/>
    <property type="match status" value="1"/>
</dbReference>
<comment type="similarity">
    <text evidence="2 7">Belongs to the glucose-6-phosphate dehydrogenase family.</text>
</comment>
<comment type="caution">
    <text evidence="10">The sequence shown here is derived from an EMBL/GenBank/DDBJ whole genome shotgun (WGS) entry which is preliminary data.</text>
</comment>
<dbReference type="InterPro" id="IPR022675">
    <property type="entry name" value="G6P_DH_C"/>
</dbReference>
<evidence type="ECO:0000313" key="10">
    <source>
        <dbReference type="EMBL" id="RZD17060.1"/>
    </source>
</evidence>
<keyword evidence="4 7" id="KW-0521">NADP</keyword>
<dbReference type="InterPro" id="IPR036291">
    <property type="entry name" value="NAD(P)-bd_dom_sf"/>
</dbReference>
<feature type="binding site" evidence="7">
    <location>
        <position position="350"/>
    </location>
    <ligand>
        <name>substrate</name>
    </ligand>
</feature>
<dbReference type="Pfam" id="PF00479">
    <property type="entry name" value="G6PD_N"/>
    <property type="match status" value="1"/>
</dbReference>
<dbReference type="PANTHER" id="PTHR23429:SF0">
    <property type="entry name" value="GLUCOSE-6-PHOSPHATE 1-DEHYDROGENASE"/>
    <property type="match status" value="1"/>
</dbReference>
<dbReference type="Gene3D" id="3.40.50.720">
    <property type="entry name" value="NAD(P)-binding Rossmann-like Domain"/>
    <property type="match status" value="1"/>
</dbReference>
<dbReference type="SUPFAM" id="SSF55347">
    <property type="entry name" value="Glyceraldehyde-3-phosphate dehydrogenase-like, C-terminal domain"/>
    <property type="match status" value="1"/>
</dbReference>
<gene>
    <name evidence="7 10" type="primary">zwf</name>
    <name evidence="10" type="ORF">EVJ46_02175</name>
</gene>
<dbReference type="PIRSF" id="PIRSF000110">
    <property type="entry name" value="G6PD"/>
    <property type="match status" value="1"/>
</dbReference>
<comment type="pathway">
    <text evidence="1 7">Carbohydrate degradation; pentose phosphate pathway; D-ribulose 5-phosphate from D-glucose 6-phosphate (oxidative stage): step 1/3.</text>
</comment>
<dbReference type="PROSITE" id="PS00069">
    <property type="entry name" value="G6P_DEHYDROGENASE"/>
    <property type="match status" value="1"/>
</dbReference>
<comment type="caution">
    <text evidence="7">Lacks conserved residue(s) required for the propagation of feature annotation.</text>
</comment>
<dbReference type="PRINTS" id="PR00079">
    <property type="entry name" value="G6PDHDRGNASE"/>
</dbReference>
<name>A0A519BIG9_ACIG2</name>
<dbReference type="GO" id="GO:0006006">
    <property type="term" value="P:glucose metabolic process"/>
    <property type="evidence" value="ECO:0007669"/>
    <property type="project" value="UniProtKB-KW"/>
</dbReference>
<feature type="binding site" evidence="7">
    <location>
        <position position="47"/>
    </location>
    <ligand>
        <name>NADP(+)</name>
        <dbReference type="ChEBI" id="CHEBI:58349"/>
    </ligand>
</feature>
<dbReference type="GO" id="GO:0050661">
    <property type="term" value="F:NADP binding"/>
    <property type="evidence" value="ECO:0007669"/>
    <property type="project" value="UniProtKB-UniRule"/>
</dbReference>
<evidence type="ECO:0000256" key="7">
    <source>
        <dbReference type="HAMAP-Rule" id="MF_00966"/>
    </source>
</evidence>
<feature type="binding site" evidence="7">
    <location>
        <position position="244"/>
    </location>
    <ligand>
        <name>substrate</name>
    </ligand>
</feature>
<evidence type="ECO:0000256" key="5">
    <source>
        <dbReference type="ARBA" id="ARBA00023002"/>
    </source>
</evidence>
<dbReference type="InterPro" id="IPR022674">
    <property type="entry name" value="G6P_DH_NAD-bd"/>
</dbReference>
<dbReference type="GO" id="GO:0004345">
    <property type="term" value="F:glucose-6-phosphate dehydrogenase activity"/>
    <property type="evidence" value="ECO:0007669"/>
    <property type="project" value="UniProtKB-UniRule"/>
</dbReference>
<keyword evidence="6 7" id="KW-0119">Carbohydrate metabolism</keyword>
<keyword evidence="3 7" id="KW-0313">Glucose metabolism</keyword>
<accession>A0A519BIG9</accession>
<comment type="catalytic activity">
    <reaction evidence="7">
        <text>D-glucose 6-phosphate + NADP(+) = 6-phospho-D-glucono-1,5-lactone + NADPH + H(+)</text>
        <dbReference type="Rhea" id="RHEA:15841"/>
        <dbReference type="ChEBI" id="CHEBI:15378"/>
        <dbReference type="ChEBI" id="CHEBI:57783"/>
        <dbReference type="ChEBI" id="CHEBI:57955"/>
        <dbReference type="ChEBI" id="CHEBI:58349"/>
        <dbReference type="ChEBI" id="CHEBI:61548"/>
        <dbReference type="EC" id="1.1.1.49"/>
    </reaction>
</comment>
<dbReference type="PANTHER" id="PTHR23429">
    <property type="entry name" value="GLUCOSE-6-PHOSPHATE 1-DEHYDROGENASE G6PD"/>
    <property type="match status" value="1"/>
</dbReference>
<feature type="binding site" evidence="7">
    <location>
        <position position="225"/>
    </location>
    <ligand>
        <name>substrate</name>
    </ligand>
</feature>
<keyword evidence="5 7" id="KW-0560">Oxidoreductase</keyword>
<sequence length="501" mass="57561">MKGLNPCGIIIFGASGDLAHIKIFPALYNLWDEGFFPDNFFITGFARTKMDDEQFRKTIYDSMNIYCRKKPIDAKHFKDFSKHINYLSMSYNDIKSYESLNTFTETKSKEYGMPKNLIFYLSTPPSVYQDVVEGLNNSGLASNKEQKDGFSRIVIEKPFGYDYESANELNSNILSAFQERQIYRIDHYLGKETVQNILAFRFANAIFEPVWNNKYIDHIQISALESIGVGSRAGYFDNAGIIRDMMQNHMMQLLSLVAIEPPAIFDADDLSNEKAKLLKSVRRLTINDVRNNVVRGQYDRGIIGDNEEALSYREEKGIPVDSITDTYVALKLYIDNYRWAGVPFYIRSGKRIKEHKTEIAVYLKKLPHSLFGKNSIENLEQNIITITIQPNEGIELKIGAKSPGFKMEIEPVELSFFYKSSFKGTPPEAYERLLYDIMEGDQTLFYRTDNMLISWKLIGDIINGWKSLPAPLFPNYESGSWGPKEADELINKDGRAWHNEI</sequence>
<dbReference type="HAMAP" id="MF_00966">
    <property type="entry name" value="G6PD"/>
    <property type="match status" value="1"/>
</dbReference>
<proteinExistence type="inferred from homology"/>
<dbReference type="InterPro" id="IPR001282">
    <property type="entry name" value="G6P_DH"/>
</dbReference>
<dbReference type="InterPro" id="IPR019796">
    <property type="entry name" value="G6P_DH_AS"/>
</dbReference>
<feature type="domain" description="Glucose-6-phosphate dehydrogenase C-terminal" evidence="9">
    <location>
        <begin position="198"/>
        <end position="498"/>
    </location>
</feature>
<evidence type="ECO:0000256" key="4">
    <source>
        <dbReference type="ARBA" id="ARBA00022857"/>
    </source>
</evidence>
<evidence type="ECO:0000256" key="1">
    <source>
        <dbReference type="ARBA" id="ARBA00004937"/>
    </source>
</evidence>
<dbReference type="EMBL" id="SGBC01000001">
    <property type="protein sequence ID" value="RZD17060.1"/>
    <property type="molecule type" value="Genomic_DNA"/>
</dbReference>
<reference evidence="10 11" key="1">
    <citation type="journal article" date="2019" name="ISME J.">
        <title>Insights into ecological role of a new deltaproteobacterial order Candidatus Acidulodesulfobacterales by metagenomics and metatranscriptomics.</title>
        <authorList>
            <person name="Tan S."/>
            <person name="Liu J."/>
            <person name="Fang Y."/>
            <person name="Hedlund B.P."/>
            <person name="Lian Z.H."/>
            <person name="Huang L.Y."/>
            <person name="Li J.T."/>
            <person name="Huang L.N."/>
            <person name="Li W.J."/>
            <person name="Jiang H.C."/>
            <person name="Dong H.L."/>
            <person name="Shu W.S."/>
        </authorList>
    </citation>
    <scope>NUCLEOTIDE SEQUENCE [LARGE SCALE GENOMIC DNA]</scope>
    <source>
        <strain evidence="10">AP2</strain>
    </source>
</reference>